<dbReference type="GeneID" id="25392315"/>
<gene>
    <name evidence="2" type="ORF">SGPV148</name>
</gene>
<keyword evidence="1" id="KW-0472">Membrane</keyword>
<evidence type="ECO:0000313" key="3">
    <source>
        <dbReference type="Proteomes" id="UP000105007"/>
    </source>
</evidence>
<proteinExistence type="predicted"/>
<evidence type="ECO:0000313" key="2">
    <source>
        <dbReference type="EMBL" id="AKR04272.1"/>
    </source>
</evidence>
<evidence type="ECO:0000256" key="1">
    <source>
        <dbReference type="SAM" id="Phobius"/>
    </source>
</evidence>
<sequence>MIFFIKLAYVVVGLFFVVIFSVVMINGLELNYDTSVYSDGDYHTVLNPLEYNIVFDKTGHKFKDFFFNKVTSIKNLPIEYMIESYNVDWASDTIHVVDKNKNKRSYSLNDGDNIQFLFELFLSFK</sequence>
<keyword evidence="1" id="KW-0812">Transmembrane</keyword>
<dbReference type="RefSeq" id="YP_009162520.1">
    <property type="nucleotide sequence ID" value="NC_027707.1"/>
</dbReference>
<name>A0A0H4Y1I1_9POXV</name>
<dbReference type="Proteomes" id="UP000105007">
    <property type="component" value="Segment"/>
</dbReference>
<protein>
    <submittedName>
        <fullName evidence="2">Uncharacterized protein</fullName>
    </submittedName>
</protein>
<feature type="transmembrane region" description="Helical" evidence="1">
    <location>
        <begin position="7"/>
        <end position="28"/>
    </location>
</feature>
<dbReference type="KEGG" id="vg:25392315"/>
<accession>A0A0H4Y1I1</accession>
<dbReference type="EMBL" id="KT159937">
    <property type="protein sequence ID" value="AKR04272.1"/>
    <property type="molecule type" value="Genomic_DNA"/>
</dbReference>
<keyword evidence="1" id="KW-1133">Transmembrane helix</keyword>
<reference evidence="2 3" key="1">
    <citation type="journal article" date="2015" name="J. Virol.">
        <title>Salmon gill poxvirus, the deepest representative of the Chordopoxvirinae.</title>
        <authorList>
            <person name="Gjessing M.C."/>
            <person name="Yutin N."/>
            <person name="Tengs T."/>
            <person name="Senkevich T."/>
            <person name="Koonin E.V."/>
            <person name="Ronning H.P."/>
            <person name="Alarson M."/>
            <person name="Ylving S."/>
            <person name="Lie K.-I."/>
            <person name="Saure B."/>
            <person name="Tran L."/>
            <person name="Moss B."/>
            <person name="Dale O.B."/>
        </authorList>
    </citation>
    <scope>NUCLEOTIDE SEQUENCE [LARGE SCALE GENOMIC DNA]</scope>
    <source>
        <strain evidence="2">2012-04-F277-L3G</strain>
    </source>
</reference>
<organism evidence="2 3">
    <name type="scientific">Salmon gill poxvirus</name>
    <dbReference type="NCBI Taxonomy" id="1680908"/>
    <lineage>
        <taxon>Viruses</taxon>
        <taxon>Varidnaviria</taxon>
        <taxon>Bamfordvirae</taxon>
        <taxon>Nucleocytoviricota</taxon>
        <taxon>Pokkesviricetes</taxon>
        <taxon>Chitovirales</taxon>
        <taxon>Poxviridae</taxon>
        <taxon>Chordopoxvirinae</taxon>
        <taxon>Salmonpoxvirus</taxon>
        <taxon>Salmonpoxvirus gillpox</taxon>
        <taxon>Salmon gillpox virus</taxon>
    </lineage>
</organism>
<keyword evidence="3" id="KW-1185">Reference proteome</keyword>